<keyword evidence="3 4" id="KW-0732">Signal</keyword>
<dbReference type="Pfam" id="PF13407">
    <property type="entry name" value="Peripla_BP_4"/>
    <property type="match status" value="1"/>
</dbReference>
<evidence type="ECO:0000259" key="5">
    <source>
        <dbReference type="Pfam" id="PF13407"/>
    </source>
</evidence>
<organism evidence="6 7">
    <name type="scientific">Streptomyces camelliae</name>
    <dbReference type="NCBI Taxonomy" id="3004093"/>
    <lineage>
        <taxon>Bacteria</taxon>
        <taxon>Bacillati</taxon>
        <taxon>Actinomycetota</taxon>
        <taxon>Actinomycetes</taxon>
        <taxon>Kitasatosporales</taxon>
        <taxon>Streptomycetaceae</taxon>
        <taxon>Streptomyces</taxon>
    </lineage>
</organism>
<dbReference type="PANTHER" id="PTHR46847">
    <property type="entry name" value="D-ALLOSE-BINDING PERIPLASMIC PROTEIN-RELATED"/>
    <property type="match status" value="1"/>
</dbReference>
<protein>
    <submittedName>
        <fullName evidence="6">Substrate-binding domain-containing protein</fullName>
    </submittedName>
</protein>
<dbReference type="PANTHER" id="PTHR46847:SF3">
    <property type="entry name" value="GALACTOFURANOSE-BINDING PROTEIN YTFQ"/>
    <property type="match status" value="1"/>
</dbReference>
<dbReference type="RefSeq" id="WP_270080602.1">
    <property type="nucleotide sequence ID" value="NZ_CP115300.1"/>
</dbReference>
<dbReference type="InterPro" id="IPR028082">
    <property type="entry name" value="Peripla_BP_I"/>
</dbReference>
<keyword evidence="7" id="KW-1185">Reference proteome</keyword>
<evidence type="ECO:0000256" key="2">
    <source>
        <dbReference type="ARBA" id="ARBA00007639"/>
    </source>
</evidence>
<dbReference type="PROSITE" id="PS51318">
    <property type="entry name" value="TAT"/>
    <property type="match status" value="1"/>
</dbReference>
<evidence type="ECO:0000313" key="6">
    <source>
        <dbReference type="EMBL" id="WBO62686.1"/>
    </source>
</evidence>
<comment type="similarity">
    <text evidence="2">Belongs to the bacterial solute-binding protein 2 family.</text>
</comment>
<gene>
    <name evidence="6" type="ORF">O1G22_07570</name>
</gene>
<evidence type="ECO:0000313" key="7">
    <source>
        <dbReference type="Proteomes" id="UP001212326"/>
    </source>
</evidence>
<evidence type="ECO:0000256" key="4">
    <source>
        <dbReference type="SAM" id="SignalP"/>
    </source>
</evidence>
<dbReference type="InterPro" id="IPR025997">
    <property type="entry name" value="SBP_2_dom"/>
</dbReference>
<dbReference type="CDD" id="cd06308">
    <property type="entry name" value="PBP1_sensor_kinase-like"/>
    <property type="match status" value="1"/>
</dbReference>
<accession>A0ABY7NWU5</accession>
<reference evidence="6 7" key="1">
    <citation type="submission" date="2022-12" db="EMBL/GenBank/DDBJ databases">
        <authorList>
            <person name="Mo P."/>
        </authorList>
    </citation>
    <scope>NUCLEOTIDE SEQUENCE [LARGE SCALE GENOMIC DNA]</scope>
    <source>
        <strain evidence="6 7">HUAS 2-6</strain>
    </source>
</reference>
<dbReference type="EMBL" id="CP115300">
    <property type="protein sequence ID" value="WBO62686.1"/>
    <property type="molecule type" value="Genomic_DNA"/>
</dbReference>
<evidence type="ECO:0000256" key="1">
    <source>
        <dbReference type="ARBA" id="ARBA00004196"/>
    </source>
</evidence>
<feature type="signal peptide" evidence="4">
    <location>
        <begin position="1"/>
        <end position="34"/>
    </location>
</feature>
<proteinExistence type="inferred from homology"/>
<dbReference type="SUPFAM" id="SSF53822">
    <property type="entry name" value="Periplasmic binding protein-like I"/>
    <property type="match status" value="1"/>
</dbReference>
<evidence type="ECO:0000256" key="3">
    <source>
        <dbReference type="ARBA" id="ARBA00022729"/>
    </source>
</evidence>
<feature type="domain" description="Periplasmic binding protein" evidence="5">
    <location>
        <begin position="53"/>
        <end position="306"/>
    </location>
</feature>
<dbReference type="InterPro" id="IPR006311">
    <property type="entry name" value="TAT_signal"/>
</dbReference>
<sequence>MSAVPALSPSRRTFVALAGAVATVAALTSCAAHAPKTAAAGGSGSGKKTFVVGYSQSNNAEPYRAQLNAQLQHFVKKYPDLKLLPITDAHQDSATQVSQVQNFVQQKVDVLIVSPNEPAPLTAAVQQACTAHIPVIILDRTVNTDCYTSFIGGDNYKIGKLAGEAAVQALPHGGNVAELQGTLSDQPQIDRDKGFRDAIAGHHITIVYHQEAKWLKANATAIMQRWLDQNQKIDLVYGENDDMALGAVLAARGAGKADGIKFVGIDGLAIPTGGIRAVQLGQMYTTFIYPTGAQQAADTAEAIVHGQTVSKHQTLDTTRITKDNAAAVYNQYDMSAKLG</sequence>
<comment type="subcellular location">
    <subcellularLocation>
        <location evidence="1">Cell envelope</location>
    </subcellularLocation>
</comment>
<dbReference type="Proteomes" id="UP001212326">
    <property type="component" value="Chromosome"/>
</dbReference>
<dbReference type="Gene3D" id="3.40.50.2300">
    <property type="match status" value="2"/>
</dbReference>
<feature type="chain" id="PRO_5046251152" evidence="4">
    <location>
        <begin position="35"/>
        <end position="339"/>
    </location>
</feature>
<name>A0ABY7NWU5_9ACTN</name>